<evidence type="ECO:0000313" key="1">
    <source>
        <dbReference type="EMBL" id="HJC11529.1"/>
    </source>
</evidence>
<dbReference type="Pfam" id="PF06935">
    <property type="entry name" value="DUF1284"/>
    <property type="match status" value="1"/>
</dbReference>
<reference evidence="1" key="2">
    <citation type="submission" date="2021-04" db="EMBL/GenBank/DDBJ databases">
        <authorList>
            <person name="Gilroy R."/>
        </authorList>
    </citation>
    <scope>NUCLEOTIDE SEQUENCE</scope>
    <source>
        <strain evidence="1">ChiSxjej6B18-287</strain>
    </source>
</reference>
<evidence type="ECO:0000313" key="2">
    <source>
        <dbReference type="Proteomes" id="UP000823893"/>
    </source>
</evidence>
<sequence>MKEPLKLRAHHGMCLAFFEGKGYSSAFTENMGKVLEEMEEDTPLELCRERDIICSACPNLEEGVCITGEKVKAYDEKVLKACGLQQGSRLTWQEFSNAVKHNIIEAGKRKDICGDCSWTEICSRKEQIENGCAGTPEQNKGRRYSVIAG</sequence>
<protein>
    <submittedName>
        <fullName evidence="1">DUF1284 domain-containing protein</fullName>
    </submittedName>
</protein>
<name>A0A9D2N8E4_9FIRM</name>
<gene>
    <name evidence="1" type="ORF">H9935_12135</name>
</gene>
<comment type="caution">
    <text evidence="1">The sequence shown here is derived from an EMBL/GenBank/DDBJ whole genome shotgun (WGS) entry which is preliminary data.</text>
</comment>
<dbReference type="InterPro" id="IPR009702">
    <property type="entry name" value="DUF1284"/>
</dbReference>
<proteinExistence type="predicted"/>
<dbReference type="EMBL" id="DWWV01000163">
    <property type="protein sequence ID" value="HJC11529.1"/>
    <property type="molecule type" value="Genomic_DNA"/>
</dbReference>
<organism evidence="1 2">
    <name type="scientific">Candidatus Blautia merdigallinarum</name>
    <dbReference type="NCBI Taxonomy" id="2838495"/>
    <lineage>
        <taxon>Bacteria</taxon>
        <taxon>Bacillati</taxon>
        <taxon>Bacillota</taxon>
        <taxon>Clostridia</taxon>
        <taxon>Lachnospirales</taxon>
        <taxon>Lachnospiraceae</taxon>
        <taxon>Blautia</taxon>
    </lineage>
</organism>
<dbReference type="Proteomes" id="UP000823893">
    <property type="component" value="Unassembled WGS sequence"/>
</dbReference>
<accession>A0A9D2N8E4</accession>
<reference evidence="1" key="1">
    <citation type="journal article" date="2021" name="PeerJ">
        <title>Extensive microbial diversity within the chicken gut microbiome revealed by metagenomics and culture.</title>
        <authorList>
            <person name="Gilroy R."/>
            <person name="Ravi A."/>
            <person name="Getino M."/>
            <person name="Pursley I."/>
            <person name="Horton D.L."/>
            <person name="Alikhan N.F."/>
            <person name="Baker D."/>
            <person name="Gharbi K."/>
            <person name="Hall N."/>
            <person name="Watson M."/>
            <person name="Adriaenssens E.M."/>
            <person name="Foster-Nyarko E."/>
            <person name="Jarju S."/>
            <person name="Secka A."/>
            <person name="Antonio M."/>
            <person name="Oren A."/>
            <person name="Chaudhuri R.R."/>
            <person name="La Ragione R."/>
            <person name="Hildebrand F."/>
            <person name="Pallen M.J."/>
        </authorList>
    </citation>
    <scope>NUCLEOTIDE SEQUENCE</scope>
    <source>
        <strain evidence="1">ChiSxjej6B18-287</strain>
    </source>
</reference>
<dbReference type="AlphaFoldDB" id="A0A9D2N8E4"/>